<accession>A0A0L0SLM9</accession>
<reference evidence="3 4" key="1">
    <citation type="submission" date="2009-11" db="EMBL/GenBank/DDBJ databases">
        <title>Annotation of Allomyces macrogynus ATCC 38327.</title>
        <authorList>
            <consortium name="The Broad Institute Genome Sequencing Platform"/>
            <person name="Russ C."/>
            <person name="Cuomo C."/>
            <person name="Burger G."/>
            <person name="Gray M.W."/>
            <person name="Holland P.W.H."/>
            <person name="King N."/>
            <person name="Lang F.B.F."/>
            <person name="Roger A.J."/>
            <person name="Ruiz-Trillo I."/>
            <person name="Young S.K."/>
            <person name="Zeng Q."/>
            <person name="Gargeya S."/>
            <person name="Fitzgerald M."/>
            <person name="Haas B."/>
            <person name="Abouelleil A."/>
            <person name="Alvarado L."/>
            <person name="Arachchi H.M."/>
            <person name="Berlin A."/>
            <person name="Chapman S.B."/>
            <person name="Gearin G."/>
            <person name="Goldberg J."/>
            <person name="Griggs A."/>
            <person name="Gujja S."/>
            <person name="Hansen M."/>
            <person name="Heiman D."/>
            <person name="Howarth C."/>
            <person name="Larimer J."/>
            <person name="Lui A."/>
            <person name="MacDonald P.J.P."/>
            <person name="McCowen C."/>
            <person name="Montmayeur A."/>
            <person name="Murphy C."/>
            <person name="Neiman D."/>
            <person name="Pearson M."/>
            <person name="Priest M."/>
            <person name="Roberts A."/>
            <person name="Saif S."/>
            <person name="Shea T."/>
            <person name="Sisk P."/>
            <person name="Stolte C."/>
            <person name="Sykes S."/>
            <person name="Wortman J."/>
            <person name="Nusbaum C."/>
            <person name="Birren B."/>
        </authorList>
    </citation>
    <scope>NUCLEOTIDE SEQUENCE [LARGE SCALE GENOMIC DNA]</scope>
    <source>
        <strain evidence="3 4">ATCC 38327</strain>
    </source>
</reference>
<protein>
    <submittedName>
        <fullName evidence="3">Uncharacterized protein</fullName>
    </submittedName>
</protein>
<name>A0A0L0SLM9_ALLM3</name>
<evidence type="ECO:0000256" key="1">
    <source>
        <dbReference type="SAM" id="MobiDB-lite"/>
    </source>
</evidence>
<dbReference type="OrthoDB" id="10392500at2759"/>
<sequence length="317" mass="33281">MTAISPTKLVLFLLLALTAHVMAESPTSAATTDTSTGTTATTPTPTTSSSMPVPWSTSQVIPPEHFGGRKLGADPQLFTSCGIKAMQIRHWAQQYPNSVTECVKILGPEAGFLSAPNIAAIGQVCDARVDGEATPCYTGYKYMLWNAKVREDEFLNDPSKLPKDKACSPCIKALVEYEVKMLQAYKNANHSVPEMTQAPALPHVYVTTTATVTSVMTVPNSTPPTKTVITFPATSSSGYPWRIEVPAFPNDDAIDRISVHCGWKSAADVKGKGSNNAGSTTGSGAAQAVDMLGARGAKGVVAAAGVTAMLVAVMGMV</sequence>
<evidence type="ECO:0000256" key="2">
    <source>
        <dbReference type="SAM" id="SignalP"/>
    </source>
</evidence>
<gene>
    <name evidence="3" type="ORF">AMAG_08435</name>
</gene>
<proteinExistence type="predicted"/>
<feature type="chain" id="PRO_5005548112" evidence="2">
    <location>
        <begin position="24"/>
        <end position="317"/>
    </location>
</feature>
<dbReference type="EMBL" id="GG745342">
    <property type="protein sequence ID" value="KNE63294.1"/>
    <property type="molecule type" value="Genomic_DNA"/>
</dbReference>
<evidence type="ECO:0000313" key="4">
    <source>
        <dbReference type="Proteomes" id="UP000054350"/>
    </source>
</evidence>
<dbReference type="AlphaFoldDB" id="A0A0L0SLM9"/>
<feature type="region of interest" description="Disordered" evidence="1">
    <location>
        <begin position="26"/>
        <end position="54"/>
    </location>
</feature>
<keyword evidence="4" id="KW-1185">Reference proteome</keyword>
<feature type="signal peptide" evidence="2">
    <location>
        <begin position="1"/>
        <end position="23"/>
    </location>
</feature>
<evidence type="ECO:0000313" key="3">
    <source>
        <dbReference type="EMBL" id="KNE63294.1"/>
    </source>
</evidence>
<dbReference type="Proteomes" id="UP000054350">
    <property type="component" value="Unassembled WGS sequence"/>
</dbReference>
<organism evidence="3 4">
    <name type="scientific">Allomyces macrogynus (strain ATCC 38327)</name>
    <name type="common">Allomyces javanicus var. macrogynus</name>
    <dbReference type="NCBI Taxonomy" id="578462"/>
    <lineage>
        <taxon>Eukaryota</taxon>
        <taxon>Fungi</taxon>
        <taxon>Fungi incertae sedis</taxon>
        <taxon>Blastocladiomycota</taxon>
        <taxon>Blastocladiomycetes</taxon>
        <taxon>Blastocladiales</taxon>
        <taxon>Blastocladiaceae</taxon>
        <taxon>Allomyces</taxon>
    </lineage>
</organism>
<dbReference type="VEuPathDB" id="FungiDB:AMAG_08435"/>
<keyword evidence="2" id="KW-0732">Signal</keyword>
<reference evidence="4" key="2">
    <citation type="submission" date="2009-11" db="EMBL/GenBank/DDBJ databases">
        <title>The Genome Sequence of Allomyces macrogynus strain ATCC 38327.</title>
        <authorList>
            <consortium name="The Broad Institute Genome Sequencing Platform"/>
            <person name="Russ C."/>
            <person name="Cuomo C."/>
            <person name="Shea T."/>
            <person name="Young S.K."/>
            <person name="Zeng Q."/>
            <person name="Koehrsen M."/>
            <person name="Haas B."/>
            <person name="Borodovsky M."/>
            <person name="Guigo R."/>
            <person name="Alvarado L."/>
            <person name="Berlin A."/>
            <person name="Borenstein D."/>
            <person name="Chen Z."/>
            <person name="Engels R."/>
            <person name="Freedman E."/>
            <person name="Gellesch M."/>
            <person name="Goldberg J."/>
            <person name="Griggs A."/>
            <person name="Gujja S."/>
            <person name="Heiman D."/>
            <person name="Hepburn T."/>
            <person name="Howarth C."/>
            <person name="Jen D."/>
            <person name="Larson L."/>
            <person name="Lewis B."/>
            <person name="Mehta T."/>
            <person name="Park D."/>
            <person name="Pearson M."/>
            <person name="Roberts A."/>
            <person name="Saif S."/>
            <person name="Shenoy N."/>
            <person name="Sisk P."/>
            <person name="Stolte C."/>
            <person name="Sykes S."/>
            <person name="Walk T."/>
            <person name="White J."/>
            <person name="Yandava C."/>
            <person name="Burger G."/>
            <person name="Gray M.W."/>
            <person name="Holland P.W.H."/>
            <person name="King N."/>
            <person name="Lang F.B.F."/>
            <person name="Roger A.J."/>
            <person name="Ruiz-Trillo I."/>
            <person name="Lander E."/>
            <person name="Nusbaum C."/>
        </authorList>
    </citation>
    <scope>NUCLEOTIDE SEQUENCE [LARGE SCALE GENOMIC DNA]</scope>
    <source>
        <strain evidence="4">ATCC 38327</strain>
    </source>
</reference>